<feature type="chain" id="PRO_5043054312" description="Porin" evidence="1">
    <location>
        <begin position="26"/>
        <end position="270"/>
    </location>
</feature>
<dbReference type="RefSeq" id="WP_173670913.1">
    <property type="nucleotide sequence ID" value="NZ_CP018309.1"/>
</dbReference>
<sequence length="270" mass="29786">MKSKKLLSTLVMTTLMSGFVSSAVAANTNDSVQDMSDPLAVYTQVGAGVTDKGLNVKIGRAYDTGNDDTMAMNVLEIKGFAGSSLGWSGTSERDDSVDSVRFRNFTIDTTSGLGRQIDLNYDVEQEALNTSYSFIQALPNWGGLQLYPLAGLGVQIKNGEFTGDKVENASDGQVNPQDKYIGFTVPGVYAVVGGYSKYAITDKLWLNYNPMWMTPLAGSQAWTDAGSVFMNEFAVSYQFTPRFNVRYFANWTHDQSYFDGDQRVEFNYQF</sequence>
<evidence type="ECO:0008006" key="4">
    <source>
        <dbReference type="Google" id="ProtNLM"/>
    </source>
</evidence>
<feature type="signal peptide" evidence="1">
    <location>
        <begin position="1"/>
        <end position="25"/>
    </location>
</feature>
<gene>
    <name evidence="2" type="ORF">BSZ05_24465</name>
</gene>
<evidence type="ECO:0000313" key="3">
    <source>
        <dbReference type="Proteomes" id="UP000197092"/>
    </source>
</evidence>
<keyword evidence="1" id="KW-0732">Signal</keyword>
<dbReference type="AlphaFoldDB" id="A0AAN1FME6"/>
<dbReference type="KEGG" id="vsh:BSZ05_24465"/>
<evidence type="ECO:0000256" key="1">
    <source>
        <dbReference type="SAM" id="SignalP"/>
    </source>
</evidence>
<proteinExistence type="predicted"/>
<dbReference type="EMBL" id="CP018309">
    <property type="protein sequence ID" value="ASI92917.1"/>
    <property type="molecule type" value="Genomic_DNA"/>
</dbReference>
<name>A0AAN1FME6_9VIBR</name>
<protein>
    <recommendedName>
        <fullName evidence="4">Porin</fullName>
    </recommendedName>
</protein>
<organism evidence="2 3">
    <name type="scientific">Vibrio mediterranei</name>
    <dbReference type="NCBI Taxonomy" id="689"/>
    <lineage>
        <taxon>Bacteria</taxon>
        <taxon>Pseudomonadati</taxon>
        <taxon>Pseudomonadota</taxon>
        <taxon>Gammaproteobacteria</taxon>
        <taxon>Vibrionales</taxon>
        <taxon>Vibrionaceae</taxon>
        <taxon>Vibrio</taxon>
    </lineage>
</organism>
<evidence type="ECO:0000313" key="2">
    <source>
        <dbReference type="EMBL" id="ASI92917.1"/>
    </source>
</evidence>
<dbReference type="Proteomes" id="UP000197092">
    <property type="component" value="Chromosome 2"/>
</dbReference>
<accession>A0AAN1FME6</accession>
<reference evidence="3" key="1">
    <citation type="submission" date="2016-12" db="EMBL/GenBank/DDBJ databases">
        <title>Comparative genomic analysis reveals the diversity, evolution, and environmental adaptation strategies of the genus Vibrio.</title>
        <authorList>
            <person name="Lin H."/>
            <person name="Wang X."/>
            <person name="Zhang X.-H."/>
        </authorList>
    </citation>
    <scope>NUCLEOTIDE SEQUENCE [LARGE SCALE GENOMIC DNA]</scope>
    <source>
        <strain evidence="3">QT6D1</strain>
    </source>
</reference>